<dbReference type="GO" id="GO:0003677">
    <property type="term" value="F:DNA binding"/>
    <property type="evidence" value="ECO:0007669"/>
    <property type="project" value="UniProtKB-KW"/>
</dbReference>
<evidence type="ECO:0000256" key="3">
    <source>
        <dbReference type="ARBA" id="ARBA00023125"/>
    </source>
</evidence>
<keyword evidence="2" id="KW-0805">Transcription regulation</keyword>
<protein>
    <submittedName>
        <fullName evidence="6">HTH-type transcriptional regulator alsR</fullName>
    </submittedName>
</protein>
<dbReference type="PROSITE" id="PS50931">
    <property type="entry name" value="HTH_LYSR"/>
    <property type="match status" value="1"/>
</dbReference>
<dbReference type="SUPFAM" id="SSF53850">
    <property type="entry name" value="Periplasmic binding protein-like II"/>
    <property type="match status" value="1"/>
</dbReference>
<evidence type="ECO:0000256" key="4">
    <source>
        <dbReference type="ARBA" id="ARBA00023163"/>
    </source>
</evidence>
<accession>F4QJ34</accession>
<name>F4QJ34_9CAUL</name>
<dbReference type="GO" id="GO:0032993">
    <property type="term" value="C:protein-DNA complex"/>
    <property type="evidence" value="ECO:0007669"/>
    <property type="project" value="TreeGrafter"/>
</dbReference>
<reference evidence="7" key="1">
    <citation type="submission" date="2011-03" db="EMBL/GenBank/DDBJ databases">
        <title>Draft genome sequence of Brevundimonas diminuta.</title>
        <authorList>
            <person name="Brown P.J.B."/>
            <person name="Buechlein A."/>
            <person name="Hemmerich C."/>
            <person name="Brun Y.V."/>
        </authorList>
    </citation>
    <scope>NUCLEOTIDE SEQUENCE [LARGE SCALE GENOMIC DNA]</scope>
    <source>
        <strain evidence="7">C19</strain>
    </source>
</reference>
<dbReference type="EMBL" id="GL883077">
    <property type="protein sequence ID" value="EGF91865.1"/>
    <property type="molecule type" value="Genomic_DNA"/>
</dbReference>
<dbReference type="FunFam" id="1.10.10.10:FF:000001">
    <property type="entry name" value="LysR family transcriptional regulator"/>
    <property type="match status" value="1"/>
</dbReference>
<dbReference type="PRINTS" id="PR00039">
    <property type="entry name" value="HTHLYSR"/>
</dbReference>
<dbReference type="SUPFAM" id="SSF46785">
    <property type="entry name" value="Winged helix' DNA-binding domain"/>
    <property type="match status" value="1"/>
</dbReference>
<evidence type="ECO:0000313" key="7">
    <source>
        <dbReference type="Proteomes" id="UP000006512"/>
    </source>
</evidence>
<dbReference type="InterPro" id="IPR036390">
    <property type="entry name" value="WH_DNA-bd_sf"/>
</dbReference>
<dbReference type="Gene3D" id="1.10.10.10">
    <property type="entry name" value="Winged helix-like DNA-binding domain superfamily/Winged helix DNA-binding domain"/>
    <property type="match status" value="1"/>
</dbReference>
<dbReference type="AlphaFoldDB" id="F4QJ34"/>
<comment type="similarity">
    <text evidence="1">Belongs to the LysR transcriptional regulatory family.</text>
</comment>
<keyword evidence="7" id="KW-1185">Reference proteome</keyword>
<evidence type="ECO:0000259" key="5">
    <source>
        <dbReference type="PROSITE" id="PS50931"/>
    </source>
</evidence>
<dbReference type="Gene3D" id="3.40.190.10">
    <property type="entry name" value="Periplasmic binding protein-like II"/>
    <property type="match status" value="2"/>
</dbReference>
<dbReference type="Pfam" id="PF00126">
    <property type="entry name" value="HTH_1"/>
    <property type="match status" value="1"/>
</dbReference>
<dbReference type="InterPro" id="IPR000847">
    <property type="entry name" value="LysR_HTH_N"/>
</dbReference>
<dbReference type="STRING" id="715226.ABI_02970"/>
<evidence type="ECO:0000256" key="2">
    <source>
        <dbReference type="ARBA" id="ARBA00023015"/>
    </source>
</evidence>
<feature type="domain" description="HTH lysR-type" evidence="5">
    <location>
        <begin position="31"/>
        <end position="88"/>
    </location>
</feature>
<proteinExistence type="inferred from homology"/>
<evidence type="ECO:0000313" key="6">
    <source>
        <dbReference type="EMBL" id="EGF91865.1"/>
    </source>
</evidence>
<sequence>MLLFLLCFERIALLAFTSDTKKPLGVQGNMFELSQIRCFVIAAEELHFGRAAARLNMTQPPLSRQIQVLERILGVPLFERTSRSVKLTPAGRVFLPEARRIVWLAESATLAARKVAQGDAGRIGIGFTAVSGYSFLPQVVAQARARLPNIELELREMVSNQQAEALQTGLIDIGFVRQPMERQDFESERVVCEGLVAALPAGDARLTQAELTMRDFDGSPLIMYSREGAGYFHAMLVGLFAEAQARPDYIQQVTQIHSMLGLVSAGLGVAIVPRTATSLHLAGVQYRDIATVPEKPVELYMCWRRDNANPALGAMRDLCRDVAPRIV</sequence>
<dbReference type="InterPro" id="IPR005119">
    <property type="entry name" value="LysR_subst-bd"/>
</dbReference>
<dbReference type="Pfam" id="PF03466">
    <property type="entry name" value="LysR_substrate"/>
    <property type="match status" value="1"/>
</dbReference>
<organism evidence="6 7">
    <name type="scientific">Asticcacaulis biprosthecium C19</name>
    <dbReference type="NCBI Taxonomy" id="715226"/>
    <lineage>
        <taxon>Bacteria</taxon>
        <taxon>Pseudomonadati</taxon>
        <taxon>Pseudomonadota</taxon>
        <taxon>Alphaproteobacteria</taxon>
        <taxon>Caulobacterales</taxon>
        <taxon>Caulobacteraceae</taxon>
        <taxon>Asticcacaulis</taxon>
    </lineage>
</organism>
<evidence type="ECO:0000256" key="1">
    <source>
        <dbReference type="ARBA" id="ARBA00009437"/>
    </source>
</evidence>
<dbReference type="Proteomes" id="UP000006512">
    <property type="component" value="Unassembled WGS sequence"/>
</dbReference>
<gene>
    <name evidence="6" type="ORF">ABI_02970</name>
</gene>
<keyword evidence="4" id="KW-0804">Transcription</keyword>
<dbReference type="HOGENOM" id="CLU_039613_6_4_5"/>
<dbReference type="GO" id="GO:0003700">
    <property type="term" value="F:DNA-binding transcription factor activity"/>
    <property type="evidence" value="ECO:0007669"/>
    <property type="project" value="InterPro"/>
</dbReference>
<dbReference type="eggNOG" id="COG0583">
    <property type="taxonomic scope" value="Bacteria"/>
</dbReference>
<keyword evidence="3" id="KW-0238">DNA-binding</keyword>
<dbReference type="PANTHER" id="PTHR30346:SF0">
    <property type="entry name" value="HCA OPERON TRANSCRIPTIONAL ACTIVATOR HCAR"/>
    <property type="match status" value="1"/>
</dbReference>
<dbReference type="InterPro" id="IPR036388">
    <property type="entry name" value="WH-like_DNA-bd_sf"/>
</dbReference>
<dbReference type="PANTHER" id="PTHR30346">
    <property type="entry name" value="TRANSCRIPTIONAL DUAL REGULATOR HCAR-RELATED"/>
    <property type="match status" value="1"/>
</dbReference>